<feature type="transmembrane region" description="Helical" evidence="8">
    <location>
        <begin position="551"/>
        <end position="570"/>
    </location>
</feature>
<dbReference type="GO" id="GO:0015343">
    <property type="term" value="F:siderophore-iron transmembrane transporter activity"/>
    <property type="evidence" value="ECO:0007669"/>
    <property type="project" value="TreeGrafter"/>
</dbReference>
<comment type="caution">
    <text evidence="9">The sequence shown here is derived from an EMBL/GenBank/DDBJ whole genome shotgun (WGS) entry which is preliminary data.</text>
</comment>
<dbReference type="Proteomes" id="UP001377567">
    <property type="component" value="Unassembled WGS sequence"/>
</dbReference>
<dbReference type="EMBL" id="BTGD01000006">
    <property type="protein sequence ID" value="GMM55720.1"/>
    <property type="molecule type" value="Genomic_DNA"/>
</dbReference>
<feature type="transmembrane region" description="Helical" evidence="8">
    <location>
        <begin position="222"/>
        <end position="242"/>
    </location>
</feature>
<feature type="transmembrane region" description="Helical" evidence="8">
    <location>
        <begin position="306"/>
        <end position="325"/>
    </location>
</feature>
<feature type="transmembrane region" description="Helical" evidence="8">
    <location>
        <begin position="275"/>
        <end position="294"/>
    </location>
</feature>
<evidence type="ECO:0000256" key="6">
    <source>
        <dbReference type="ARBA" id="ARBA00023065"/>
    </source>
</evidence>
<dbReference type="GO" id="GO:0005774">
    <property type="term" value="C:vacuolar membrane"/>
    <property type="evidence" value="ECO:0007669"/>
    <property type="project" value="TreeGrafter"/>
</dbReference>
<comment type="similarity">
    <text evidence="2">Belongs to the major facilitator superfamily.</text>
</comment>
<evidence type="ECO:0000256" key="2">
    <source>
        <dbReference type="ARBA" id="ARBA00008335"/>
    </source>
</evidence>
<evidence type="ECO:0000256" key="1">
    <source>
        <dbReference type="ARBA" id="ARBA00004127"/>
    </source>
</evidence>
<accession>A0AAV5RVW5</accession>
<keyword evidence="10" id="KW-1185">Reference proteome</keyword>
<dbReference type="AlphaFoldDB" id="A0AAV5RVW5"/>
<organism evidence="9 10">
    <name type="scientific">Maudiozyma humilis</name>
    <name type="common">Sour dough yeast</name>
    <name type="synonym">Kazachstania humilis</name>
    <dbReference type="NCBI Taxonomy" id="51915"/>
    <lineage>
        <taxon>Eukaryota</taxon>
        <taxon>Fungi</taxon>
        <taxon>Dikarya</taxon>
        <taxon>Ascomycota</taxon>
        <taxon>Saccharomycotina</taxon>
        <taxon>Saccharomycetes</taxon>
        <taxon>Saccharomycetales</taxon>
        <taxon>Saccharomycetaceae</taxon>
        <taxon>Maudiozyma</taxon>
    </lineage>
</organism>
<dbReference type="Gene3D" id="1.20.1250.20">
    <property type="entry name" value="MFS general substrate transporter like domains"/>
    <property type="match status" value="2"/>
</dbReference>
<evidence type="ECO:0000256" key="5">
    <source>
        <dbReference type="ARBA" id="ARBA00022989"/>
    </source>
</evidence>
<evidence type="ECO:0000256" key="8">
    <source>
        <dbReference type="SAM" id="Phobius"/>
    </source>
</evidence>
<feature type="transmembrane region" description="Helical" evidence="8">
    <location>
        <begin position="387"/>
        <end position="404"/>
    </location>
</feature>
<gene>
    <name evidence="9" type="ORF">DAKH74_023360</name>
</gene>
<dbReference type="SUPFAM" id="SSF103473">
    <property type="entry name" value="MFS general substrate transporter"/>
    <property type="match status" value="1"/>
</dbReference>
<reference evidence="9 10" key="1">
    <citation type="journal article" date="2023" name="Elife">
        <title>Identification of key yeast species and microbe-microbe interactions impacting larval growth of Drosophila in the wild.</title>
        <authorList>
            <person name="Mure A."/>
            <person name="Sugiura Y."/>
            <person name="Maeda R."/>
            <person name="Honda K."/>
            <person name="Sakurai N."/>
            <person name="Takahashi Y."/>
            <person name="Watada M."/>
            <person name="Katoh T."/>
            <person name="Gotoh A."/>
            <person name="Gotoh Y."/>
            <person name="Taniguchi I."/>
            <person name="Nakamura K."/>
            <person name="Hayashi T."/>
            <person name="Katayama T."/>
            <person name="Uemura T."/>
            <person name="Hattori Y."/>
        </authorList>
    </citation>
    <scope>NUCLEOTIDE SEQUENCE [LARGE SCALE GENOMIC DNA]</scope>
    <source>
        <strain evidence="9 10">KH-74</strain>
    </source>
</reference>
<keyword evidence="5 8" id="KW-1133">Transmembrane helix</keyword>
<dbReference type="GO" id="GO:0005768">
    <property type="term" value="C:endosome"/>
    <property type="evidence" value="ECO:0007669"/>
    <property type="project" value="TreeGrafter"/>
</dbReference>
<proteinExistence type="inferred from homology"/>
<name>A0AAV5RVW5_MAUHU</name>
<comment type="subcellular location">
    <subcellularLocation>
        <location evidence="1">Endomembrane system</location>
        <topology evidence="1">Multi-pass membrane protein</topology>
    </subcellularLocation>
</comment>
<keyword evidence="6" id="KW-0406">Ion transport</keyword>
<evidence type="ECO:0000256" key="4">
    <source>
        <dbReference type="ARBA" id="ARBA00022692"/>
    </source>
</evidence>
<feature type="transmembrane region" description="Helical" evidence="8">
    <location>
        <begin position="124"/>
        <end position="143"/>
    </location>
</feature>
<evidence type="ECO:0000313" key="9">
    <source>
        <dbReference type="EMBL" id="GMM55720.1"/>
    </source>
</evidence>
<dbReference type="PANTHER" id="PTHR23501">
    <property type="entry name" value="MAJOR FACILITATOR SUPERFAMILY"/>
    <property type="match status" value="1"/>
</dbReference>
<feature type="transmembrane region" description="Helical" evidence="8">
    <location>
        <begin position="59"/>
        <end position="77"/>
    </location>
</feature>
<sequence>MSGLTDSKGSLNKVLENSSVTSNISSQEYEDDQDSISAGLEYSGVHNAKIYAKYYSSTFRRLCVFFSLFLMALAYGLDHSVRNTYQTLATSSFSNNSRLSTINCIEQVLSAASEIWFARAADMFGRPFVFVTATLAYVVGTVIQCQSYNLASYAIGSCIFAIGHSGLILCCEVYVADFSNLNWRVTAGAGQILPNVIITWVGGNIAGAVGDNWKWGIGMWAFIYPLSCIPFAFCVLHMYYLARKNNEQLMSIFSKRQGVSIRQFCTSMFFWKLDFIGLVLLVLILALILIPLTLGGGVTDKWRTPGILVPEILGWVVALPLYVWWEYKYATHPLMPWKVVKDRGVWSPLAINLFMEFVFAMQSTYMTTFLLVAVNQSKKTATRINRLWSFVSVLVAFFFGFIVVKIRRTKELIIVGICAWFVSFGLLEHFRGGDGSFAGIIVAECMLGLGNGFLKFPSKTSIQACVLTHEMMALATSLTLALNSIGTAFAAAVAGAIWSNVLPKRLEELFPDDIALAKAAFKKPVAFIKKYHWDTVERQNVVLAYRTVQRILMSVALGLIVPLLISSFFLRNRRLEDVVALDELEGNVDEVEVSTEEVEQIDKIDKV</sequence>
<evidence type="ECO:0000313" key="10">
    <source>
        <dbReference type="Proteomes" id="UP001377567"/>
    </source>
</evidence>
<feature type="transmembrane region" description="Helical" evidence="8">
    <location>
        <begin position="345"/>
        <end position="367"/>
    </location>
</feature>
<keyword evidence="4 8" id="KW-0812">Transmembrane</keyword>
<keyword evidence="3" id="KW-0813">Transport</keyword>
<dbReference type="GO" id="GO:0005886">
    <property type="term" value="C:plasma membrane"/>
    <property type="evidence" value="ECO:0007669"/>
    <property type="project" value="TreeGrafter"/>
</dbReference>
<dbReference type="InterPro" id="IPR036259">
    <property type="entry name" value="MFS_trans_sf"/>
</dbReference>
<evidence type="ECO:0000256" key="7">
    <source>
        <dbReference type="ARBA" id="ARBA00023136"/>
    </source>
</evidence>
<feature type="transmembrane region" description="Helical" evidence="8">
    <location>
        <begin position="411"/>
        <end position="430"/>
    </location>
</feature>
<feature type="transmembrane region" description="Helical" evidence="8">
    <location>
        <begin position="436"/>
        <end position="454"/>
    </location>
</feature>
<feature type="transmembrane region" description="Helical" evidence="8">
    <location>
        <begin position="150"/>
        <end position="175"/>
    </location>
</feature>
<dbReference type="FunFam" id="1.20.1250.20:FF:000197">
    <property type="entry name" value="Siderophore iron transporter 1"/>
    <property type="match status" value="1"/>
</dbReference>
<protein>
    <submittedName>
        <fullName evidence="9">Uncharacterized protein</fullName>
    </submittedName>
</protein>
<feature type="transmembrane region" description="Helical" evidence="8">
    <location>
        <begin position="474"/>
        <end position="498"/>
    </location>
</feature>
<keyword evidence="7 8" id="KW-0472">Membrane</keyword>
<dbReference type="PANTHER" id="PTHR23501:SF92">
    <property type="entry name" value="GLUTATHIONE EXCHANGER 1-RELATED"/>
    <property type="match status" value="1"/>
</dbReference>
<evidence type="ECO:0000256" key="3">
    <source>
        <dbReference type="ARBA" id="ARBA00022448"/>
    </source>
</evidence>